<dbReference type="OrthoDB" id="10507739at2759"/>
<dbReference type="EMBL" id="JYDH01000082">
    <property type="protein sequence ID" value="KRY33432.1"/>
    <property type="molecule type" value="Genomic_DNA"/>
</dbReference>
<proteinExistence type="predicted"/>
<keyword evidence="2" id="KW-1185">Reference proteome</keyword>
<dbReference type="AlphaFoldDB" id="A0A0V1B8W4"/>
<comment type="caution">
    <text evidence="1">The sequence shown here is derived from an EMBL/GenBank/DDBJ whole genome shotgun (WGS) entry which is preliminary data.</text>
</comment>
<organism evidence="1 2">
    <name type="scientific">Trichinella spiralis</name>
    <name type="common">Trichina worm</name>
    <dbReference type="NCBI Taxonomy" id="6334"/>
    <lineage>
        <taxon>Eukaryota</taxon>
        <taxon>Metazoa</taxon>
        <taxon>Ecdysozoa</taxon>
        <taxon>Nematoda</taxon>
        <taxon>Enoplea</taxon>
        <taxon>Dorylaimia</taxon>
        <taxon>Trichinellida</taxon>
        <taxon>Trichinellidae</taxon>
        <taxon>Trichinella</taxon>
    </lineage>
</organism>
<dbReference type="InParanoid" id="A0A0V1B8W4"/>
<dbReference type="Proteomes" id="UP000054776">
    <property type="component" value="Unassembled WGS sequence"/>
</dbReference>
<evidence type="ECO:0000313" key="2">
    <source>
        <dbReference type="Proteomes" id="UP000054776"/>
    </source>
</evidence>
<evidence type="ECO:0000313" key="1">
    <source>
        <dbReference type="EMBL" id="KRY33432.1"/>
    </source>
</evidence>
<protein>
    <submittedName>
        <fullName evidence="1">Uncharacterized protein</fullName>
    </submittedName>
</protein>
<reference evidence="1 2" key="1">
    <citation type="submission" date="2015-01" db="EMBL/GenBank/DDBJ databases">
        <title>Evolution of Trichinella species and genotypes.</title>
        <authorList>
            <person name="Korhonen P.K."/>
            <person name="Edoardo P."/>
            <person name="Giuseppe L.R."/>
            <person name="Gasser R.B."/>
        </authorList>
    </citation>
    <scope>NUCLEOTIDE SEQUENCE [LARGE SCALE GENOMIC DNA]</scope>
    <source>
        <strain evidence="1">ISS3</strain>
    </source>
</reference>
<accession>A0A0V1B8W4</accession>
<name>A0A0V1B8W4_TRISP</name>
<sequence length="73" mass="8368">MLTCDVSCAADGDKLRVDRMAFRVDRELCSLGHFPQRLRFLSFRFVALAECFCLLRFGEVGQIKSDAVNQEHK</sequence>
<gene>
    <name evidence="1" type="ORF">T01_12295</name>
</gene>